<dbReference type="InterPro" id="IPR036397">
    <property type="entry name" value="RNaseH_sf"/>
</dbReference>
<dbReference type="Pfam" id="PF00078">
    <property type="entry name" value="RVT_1"/>
    <property type="match status" value="1"/>
</dbReference>
<protein>
    <recommendedName>
        <fullName evidence="13">Endonuclease</fullName>
    </recommendedName>
</protein>
<dbReference type="CDD" id="cd09274">
    <property type="entry name" value="RNase_HI_RT_Ty3"/>
    <property type="match status" value="1"/>
</dbReference>
<keyword evidence="3" id="KW-0540">Nuclease</keyword>
<dbReference type="PROSITE" id="PS50994">
    <property type="entry name" value="INTEGRASE"/>
    <property type="match status" value="1"/>
</dbReference>
<keyword evidence="6" id="KW-0511">Multifunctional enzyme</keyword>
<evidence type="ECO:0000256" key="6">
    <source>
        <dbReference type="ARBA" id="ARBA00023268"/>
    </source>
</evidence>
<feature type="domain" description="Reverse transcriptase" evidence="9">
    <location>
        <begin position="449"/>
        <end position="626"/>
    </location>
</feature>
<keyword evidence="4" id="KW-0255">Endonuclease</keyword>
<dbReference type="FunFam" id="3.10.20.370:FF:000001">
    <property type="entry name" value="Retrovirus-related Pol polyprotein from transposon 17.6-like protein"/>
    <property type="match status" value="1"/>
</dbReference>
<dbReference type="FunFam" id="3.30.420.10:FF:000063">
    <property type="entry name" value="Retrovirus-related Pol polyprotein from transposon 297-like Protein"/>
    <property type="match status" value="1"/>
</dbReference>
<dbReference type="PROSITE" id="PS50175">
    <property type="entry name" value="ASP_PROT_RETROV"/>
    <property type="match status" value="1"/>
</dbReference>
<evidence type="ECO:0000256" key="5">
    <source>
        <dbReference type="ARBA" id="ARBA00022801"/>
    </source>
</evidence>
<dbReference type="InterPro" id="IPR001584">
    <property type="entry name" value="Integrase_cat-core"/>
</dbReference>
<dbReference type="GO" id="GO:0004190">
    <property type="term" value="F:aspartic-type endopeptidase activity"/>
    <property type="evidence" value="ECO:0007669"/>
    <property type="project" value="InterPro"/>
</dbReference>
<organism evidence="11 12">
    <name type="scientific">Pinctada imbricata</name>
    <name type="common">Atlantic pearl-oyster</name>
    <name type="synonym">Pinctada martensii</name>
    <dbReference type="NCBI Taxonomy" id="66713"/>
    <lineage>
        <taxon>Eukaryota</taxon>
        <taxon>Metazoa</taxon>
        <taxon>Spiralia</taxon>
        <taxon>Lophotrochozoa</taxon>
        <taxon>Mollusca</taxon>
        <taxon>Bivalvia</taxon>
        <taxon>Autobranchia</taxon>
        <taxon>Pteriomorphia</taxon>
        <taxon>Pterioida</taxon>
        <taxon>Pterioidea</taxon>
        <taxon>Pteriidae</taxon>
        <taxon>Pinctada</taxon>
    </lineage>
</organism>
<dbReference type="Gene3D" id="3.10.10.10">
    <property type="entry name" value="HIV Type 1 Reverse Transcriptase, subunit A, domain 1"/>
    <property type="match status" value="1"/>
</dbReference>
<evidence type="ECO:0000313" key="12">
    <source>
        <dbReference type="Proteomes" id="UP001186944"/>
    </source>
</evidence>
<dbReference type="GO" id="GO:0016779">
    <property type="term" value="F:nucleotidyltransferase activity"/>
    <property type="evidence" value="ECO:0007669"/>
    <property type="project" value="UniProtKB-KW"/>
</dbReference>
<dbReference type="Gene3D" id="2.40.70.10">
    <property type="entry name" value="Acid Proteases"/>
    <property type="match status" value="1"/>
</dbReference>
<dbReference type="PANTHER" id="PTHR37984:SF5">
    <property type="entry name" value="PROTEIN NYNRIN-LIKE"/>
    <property type="match status" value="1"/>
</dbReference>
<feature type="region of interest" description="Disordered" evidence="7">
    <location>
        <begin position="170"/>
        <end position="227"/>
    </location>
</feature>
<dbReference type="Gene3D" id="3.30.70.270">
    <property type="match status" value="2"/>
</dbReference>
<dbReference type="SUPFAM" id="SSF53098">
    <property type="entry name" value="Ribonuclease H-like"/>
    <property type="match status" value="1"/>
</dbReference>
<dbReference type="InterPro" id="IPR043128">
    <property type="entry name" value="Rev_trsase/Diguanyl_cyclase"/>
</dbReference>
<dbReference type="EMBL" id="VSWD01000012">
    <property type="protein sequence ID" value="KAK3085958.1"/>
    <property type="molecule type" value="Genomic_DNA"/>
</dbReference>
<evidence type="ECO:0000259" key="8">
    <source>
        <dbReference type="PROSITE" id="PS50175"/>
    </source>
</evidence>
<evidence type="ECO:0008006" key="13">
    <source>
        <dbReference type="Google" id="ProtNLM"/>
    </source>
</evidence>
<dbReference type="CDD" id="cd01647">
    <property type="entry name" value="RT_LTR"/>
    <property type="match status" value="1"/>
</dbReference>
<dbReference type="GO" id="GO:0015074">
    <property type="term" value="P:DNA integration"/>
    <property type="evidence" value="ECO:0007669"/>
    <property type="project" value="InterPro"/>
</dbReference>
<dbReference type="SUPFAM" id="SSF50630">
    <property type="entry name" value="Acid proteases"/>
    <property type="match status" value="1"/>
</dbReference>
<proteinExistence type="predicted"/>
<gene>
    <name evidence="11" type="ORF">FSP39_011304</name>
</gene>
<dbReference type="GO" id="GO:0006508">
    <property type="term" value="P:proteolysis"/>
    <property type="evidence" value="ECO:0007669"/>
    <property type="project" value="InterPro"/>
</dbReference>
<dbReference type="PANTHER" id="PTHR37984">
    <property type="entry name" value="PROTEIN CBG26694"/>
    <property type="match status" value="1"/>
</dbReference>
<dbReference type="InterPro" id="IPR000477">
    <property type="entry name" value="RT_dom"/>
</dbReference>
<evidence type="ECO:0000256" key="1">
    <source>
        <dbReference type="ARBA" id="ARBA00022679"/>
    </source>
</evidence>
<evidence type="ECO:0000259" key="9">
    <source>
        <dbReference type="PROSITE" id="PS50878"/>
    </source>
</evidence>
<reference evidence="11" key="1">
    <citation type="submission" date="2019-08" db="EMBL/GenBank/DDBJ databases">
        <title>The improved chromosome-level genome for the pearl oyster Pinctada fucata martensii using PacBio sequencing and Hi-C.</title>
        <authorList>
            <person name="Zheng Z."/>
        </authorList>
    </citation>
    <scope>NUCLEOTIDE SEQUENCE</scope>
    <source>
        <strain evidence="11">ZZ-2019</strain>
        <tissue evidence="11">Adductor muscle</tissue>
    </source>
</reference>
<dbReference type="SUPFAM" id="SSF56672">
    <property type="entry name" value="DNA/RNA polymerases"/>
    <property type="match status" value="1"/>
</dbReference>
<name>A0AA88XIS0_PINIB</name>
<comment type="caution">
    <text evidence="11">The sequence shown here is derived from an EMBL/GenBank/DDBJ whole genome shotgun (WGS) entry which is preliminary data.</text>
</comment>
<evidence type="ECO:0000256" key="7">
    <source>
        <dbReference type="SAM" id="MobiDB-lite"/>
    </source>
</evidence>
<dbReference type="InterPro" id="IPR012337">
    <property type="entry name" value="RNaseH-like_sf"/>
</dbReference>
<dbReference type="Pfam" id="PF13650">
    <property type="entry name" value="Asp_protease_2"/>
    <property type="match status" value="1"/>
</dbReference>
<dbReference type="Proteomes" id="UP001186944">
    <property type="component" value="Unassembled WGS sequence"/>
</dbReference>
<dbReference type="InterPro" id="IPR050951">
    <property type="entry name" value="Retrovirus_Pol_polyprotein"/>
</dbReference>
<dbReference type="InterPro" id="IPR001995">
    <property type="entry name" value="Peptidase_A2_cat"/>
</dbReference>
<evidence type="ECO:0000256" key="2">
    <source>
        <dbReference type="ARBA" id="ARBA00022695"/>
    </source>
</evidence>
<dbReference type="Pfam" id="PF17921">
    <property type="entry name" value="Integrase_H2C2"/>
    <property type="match status" value="1"/>
</dbReference>
<dbReference type="InterPro" id="IPR041577">
    <property type="entry name" value="RT_RNaseH_2"/>
</dbReference>
<dbReference type="GO" id="GO:0003676">
    <property type="term" value="F:nucleic acid binding"/>
    <property type="evidence" value="ECO:0007669"/>
    <property type="project" value="InterPro"/>
</dbReference>
<dbReference type="Pfam" id="PF00665">
    <property type="entry name" value="rve"/>
    <property type="match status" value="1"/>
</dbReference>
<dbReference type="GO" id="GO:0004519">
    <property type="term" value="F:endonuclease activity"/>
    <property type="evidence" value="ECO:0007669"/>
    <property type="project" value="UniProtKB-KW"/>
</dbReference>
<sequence length="1314" mass="149701">MAKFHPPECFNFGNPAEWPDWKQRFSRFRMATKLNKEDEECQISSLIYAMGKEGEHVFGSLTFDNEGDDKKYDAVIKKFDEYFVPKRNIIHERARFHQRKQLAGESVEAFIRSLYEIAEHCAFNDKNEQIRDRLVLGVADKEVSEKLQLKSDLTLESAIEMARQRELVKTQMKDIDSPKALDAVQRERSVGRGQSSGRGHSRNYRSRPGGRGHHPRHRGSGRYQGHQARCQNCNGTHTQETRCPAKGKQCHRCRNMDHFASCCRKNVNEVVHEEHESDNSFFLGSVTTCNDNSEAWNVKLKICGKPVVFKIDSGADTSVISDKLFYSLPKRPKLSPVKGIVSGIGGVVKCEGEFKTHTWHNGNEYVFPVHVIKGTQTSLLGRSTAEKLGLIKRIFEAESVFGTVGRLDCEPVKITLKTDAKPYCLTTARRVAFPLMGKVETELNRLEKEGIINKVVKPTDWCAPMVPVVKRNGNVRICVDLKKLNEAVKREHLMLPNLDDISPKLQGSKIFSKLDASNGFHQIPLDEDSCHLTTFITPFGRYCFTRVPFGITSASEIFQRKMSELLKGLIGVEVIIDDILIHAATMHEHDERLSKALERIKASGMKLNRDKCEFRKPEIEYFGHVISADGVKPSYARIEAIRELPAPTNVTELRRIIGMINYLGRFVPNMATIISPITELLKEDVAWTWDFPQQKSFEEVKKLLTNSPVLAFYDANKSTIVSADASSFGLGAALFQIDDGELKPVAFCSRKLTPAEMKYAQIEKECLASVWACEKFSRYLVGLDSFTLYTDHKPLIPLMNTQDLDRTPLRCQRLLMRLRRFNVKAEHVSGKKLFVPDTLSRSPIDKPSNNELADEVAAYVHSVESTRPISDQKLDQIRMETAKDPTLQEVMSYTRFGWPNHSRSMKDECKEYYNSRSELSISEGLVIYRHRITIPEVLRSEIIEKIHEGHQGINKCRERANTCVWWPGIVNDIRVKISSCQFCQVNRPSQRREPLITTSLPERPWQKLAVDLCEYEGKQFLVLVDYYSRYLEIAHLPTITSAQVIGKLKNIFARFGIPEELVSDNGKQFVSEAFHDFATSYNFKQTFSSPHYPQANGMAESSVKIAKRILRQDDIFKALLAYRSTPIESTGVSPAQLLMGRQIRTTLPTLSSSLQPKWPEYEEVHNRDNATKIRTQEYYNRRYSASPLSKLHPGDAVRIKTDKEKRWNSFGTITGTDHANRSYTVSTPTGNFRRNRRHLQSIPGDSVPQISRSPVDQDLEISQPKISVPIEPSVNDRFEDKIEPVLQPDIANSDVLRTRSGRAVIRPKHLNDYV</sequence>
<keyword evidence="2" id="KW-0548">Nucleotidyltransferase</keyword>
<accession>A0AA88XIS0</accession>
<feature type="domain" description="Peptidase A2" evidence="8">
    <location>
        <begin position="307"/>
        <end position="384"/>
    </location>
</feature>
<keyword evidence="5" id="KW-0378">Hydrolase</keyword>
<evidence type="ECO:0000259" key="10">
    <source>
        <dbReference type="PROSITE" id="PS50994"/>
    </source>
</evidence>
<dbReference type="FunFam" id="1.10.340.70:FF:000003">
    <property type="entry name" value="Protein CBG25708"/>
    <property type="match status" value="1"/>
</dbReference>
<feature type="compositionally biased region" description="Basic and acidic residues" evidence="7">
    <location>
        <begin position="170"/>
        <end position="190"/>
    </location>
</feature>
<evidence type="ECO:0000256" key="3">
    <source>
        <dbReference type="ARBA" id="ARBA00022722"/>
    </source>
</evidence>
<dbReference type="InterPro" id="IPR021109">
    <property type="entry name" value="Peptidase_aspartic_dom_sf"/>
</dbReference>
<keyword evidence="1" id="KW-0808">Transferase</keyword>
<dbReference type="InterPro" id="IPR043502">
    <property type="entry name" value="DNA/RNA_pol_sf"/>
</dbReference>
<dbReference type="PROSITE" id="PS50878">
    <property type="entry name" value="RT_POL"/>
    <property type="match status" value="1"/>
</dbReference>
<dbReference type="FunFam" id="3.30.70.270:FF:000026">
    <property type="entry name" value="Transposon Ty3-G Gag-Pol polyprotein"/>
    <property type="match status" value="1"/>
</dbReference>
<dbReference type="Gene3D" id="3.30.420.10">
    <property type="entry name" value="Ribonuclease H-like superfamily/Ribonuclease H"/>
    <property type="match status" value="1"/>
</dbReference>
<dbReference type="Gene3D" id="1.10.340.70">
    <property type="match status" value="1"/>
</dbReference>
<dbReference type="Pfam" id="PF17919">
    <property type="entry name" value="RT_RNaseH_2"/>
    <property type="match status" value="1"/>
</dbReference>
<evidence type="ECO:0000313" key="11">
    <source>
        <dbReference type="EMBL" id="KAK3085958.1"/>
    </source>
</evidence>
<feature type="compositionally biased region" description="Basic residues" evidence="7">
    <location>
        <begin position="199"/>
        <end position="220"/>
    </location>
</feature>
<evidence type="ECO:0000256" key="4">
    <source>
        <dbReference type="ARBA" id="ARBA00022759"/>
    </source>
</evidence>
<dbReference type="InterPro" id="IPR041588">
    <property type="entry name" value="Integrase_H2C2"/>
</dbReference>
<feature type="domain" description="Integrase catalytic" evidence="10">
    <location>
        <begin position="1000"/>
        <end position="1156"/>
    </location>
</feature>
<keyword evidence="12" id="KW-1185">Reference proteome</keyword>